<dbReference type="PANTHER" id="PTHR31325">
    <property type="entry name" value="OS01G0798800 PROTEIN-RELATED"/>
    <property type="match status" value="1"/>
</dbReference>
<dbReference type="Gramene" id="PUZ63376">
    <property type="protein sequence ID" value="PUZ63376"/>
    <property type="gene ID" value="GQ55_3G062800"/>
</dbReference>
<protein>
    <recommendedName>
        <fullName evidence="2">DUF4220 domain-containing protein</fullName>
    </recommendedName>
</protein>
<evidence type="ECO:0000313" key="3">
    <source>
        <dbReference type="EMBL" id="PUZ63376.1"/>
    </source>
</evidence>
<keyword evidence="1" id="KW-0812">Transmembrane</keyword>
<dbReference type="AlphaFoldDB" id="A0A2T7E6A9"/>
<dbReference type="InterPro" id="IPR007658">
    <property type="entry name" value="DUF594"/>
</dbReference>
<feature type="transmembrane region" description="Helical" evidence="1">
    <location>
        <begin position="111"/>
        <end position="131"/>
    </location>
</feature>
<dbReference type="InterPro" id="IPR025315">
    <property type="entry name" value="DUF4220"/>
</dbReference>
<feature type="transmembrane region" description="Helical" evidence="1">
    <location>
        <begin position="143"/>
        <end position="163"/>
    </location>
</feature>
<keyword evidence="1" id="KW-1133">Transmembrane helix</keyword>
<accession>A0A2T7E6A9</accession>
<organism evidence="3 4">
    <name type="scientific">Panicum hallii var. hallii</name>
    <dbReference type="NCBI Taxonomy" id="1504633"/>
    <lineage>
        <taxon>Eukaryota</taxon>
        <taxon>Viridiplantae</taxon>
        <taxon>Streptophyta</taxon>
        <taxon>Embryophyta</taxon>
        <taxon>Tracheophyta</taxon>
        <taxon>Spermatophyta</taxon>
        <taxon>Magnoliopsida</taxon>
        <taxon>Liliopsida</taxon>
        <taxon>Poales</taxon>
        <taxon>Poaceae</taxon>
        <taxon>PACMAD clade</taxon>
        <taxon>Panicoideae</taxon>
        <taxon>Panicodae</taxon>
        <taxon>Paniceae</taxon>
        <taxon>Panicinae</taxon>
        <taxon>Panicum</taxon>
        <taxon>Panicum sect. Panicum</taxon>
    </lineage>
</organism>
<evidence type="ECO:0000313" key="4">
    <source>
        <dbReference type="Proteomes" id="UP000244336"/>
    </source>
</evidence>
<name>A0A2T7E6A9_9POAL</name>
<evidence type="ECO:0000256" key="1">
    <source>
        <dbReference type="SAM" id="Phobius"/>
    </source>
</evidence>
<gene>
    <name evidence="3" type="ORF">GQ55_3G062800</name>
</gene>
<dbReference type="OrthoDB" id="679215at2759"/>
<dbReference type="STRING" id="1504633.A0A2T7E6A9"/>
<feature type="transmembrane region" description="Helical" evidence="1">
    <location>
        <begin position="14"/>
        <end position="36"/>
    </location>
</feature>
<feature type="domain" description="DUF4220" evidence="2">
    <location>
        <begin position="50"/>
        <end position="319"/>
    </location>
</feature>
<dbReference type="EMBL" id="CM009751">
    <property type="protein sequence ID" value="PUZ63376.1"/>
    <property type="molecule type" value="Genomic_DNA"/>
</dbReference>
<dbReference type="Pfam" id="PF13968">
    <property type="entry name" value="DUF4220"/>
    <property type="match status" value="1"/>
</dbReference>
<proteinExistence type="predicted"/>
<feature type="transmembrane region" description="Helical" evidence="1">
    <location>
        <begin position="301"/>
        <end position="323"/>
    </location>
</feature>
<dbReference type="Pfam" id="PF04578">
    <property type="entry name" value="DUF594"/>
    <property type="match status" value="1"/>
</dbReference>
<feature type="transmembrane region" description="Helical" evidence="1">
    <location>
        <begin position="48"/>
        <end position="68"/>
    </location>
</feature>
<dbReference type="Proteomes" id="UP000244336">
    <property type="component" value="Chromosome 3"/>
</dbReference>
<feature type="transmembrane region" description="Helical" evidence="1">
    <location>
        <begin position="266"/>
        <end position="289"/>
    </location>
</feature>
<evidence type="ECO:0000259" key="2">
    <source>
        <dbReference type="Pfam" id="PF13968"/>
    </source>
</evidence>
<reference evidence="3 4" key="1">
    <citation type="submission" date="2018-04" db="EMBL/GenBank/DDBJ databases">
        <title>WGS assembly of Panicum hallii var. hallii HAL2.</title>
        <authorList>
            <person name="Lovell J."/>
            <person name="Jenkins J."/>
            <person name="Lowry D."/>
            <person name="Mamidi S."/>
            <person name="Sreedasyam A."/>
            <person name="Weng X."/>
            <person name="Barry K."/>
            <person name="Bonette J."/>
            <person name="Campitelli B."/>
            <person name="Daum C."/>
            <person name="Gordon S."/>
            <person name="Gould B."/>
            <person name="Lipzen A."/>
            <person name="MacQueen A."/>
            <person name="Palacio-Mejia J."/>
            <person name="Plott C."/>
            <person name="Shakirov E."/>
            <person name="Shu S."/>
            <person name="Yoshinaga Y."/>
            <person name="Zane M."/>
            <person name="Rokhsar D."/>
            <person name="Grimwood J."/>
            <person name="Schmutz J."/>
            <person name="Juenger T."/>
        </authorList>
    </citation>
    <scope>NUCLEOTIDE SEQUENCE [LARGE SCALE GENOMIC DNA]</scope>
    <source>
        <strain evidence="4">cv. HAL2</strain>
    </source>
</reference>
<keyword evidence="1" id="KW-0472">Membrane</keyword>
<sequence length="712" mass="81117">MVDLADAMIWWDKWQLRVLVLGSLILQWFLLLAAPMRKYVIPRCFRTWIWLAYISSDALAIYALATLFNRHARATGGEQASPLEVLWAPILLIHLGGQQELTAYEIEDNELWTRHTVTLVSQVTVAVYVFYKAWPRTGDRRLLASAILLFITGFLSFCEKPWALYRARINRLAAVSSMLEEPSRSEGGFCFTELKKRWAAKSDDDQLSERDKVHMILSDLSLYAAADDLKQALKRLDPGADVSRWLRKAFGLIYTRANVVTTPAYMAYHLLLVPSLHATAIALFATIPNKHGRYNGTDVKITYILMCLTAALDLLAACIRGLLHLSLLIADVPALCETIPEYNLVDSVLRRMRPCTGCLLKCATQVGFSEEYFNFRQRRELYGMVKGFLVIDLIKVEQVKGLDLSTYRSFSREARANGTNWALGDDLRMFCSTSMKRSLRTSFDKSVLTWHIATDLCFRMLPPQDGVHADGGVPNANGVHANRLHRLQLWSRSRVKLQQRGPYSDKELHLRRQLCTQAISNYMAHLLNFRPEMLMTGSRKHLFTRAQRDMERILDDEAAKDIKLKLQKKQQLDGEDLMKIKRQEAAATPAANASKHKYTDLVHEACKLAEELMRIEEETQWHLMYRVWVGMLCYSASMCRGYLHAKSLGEGGEFLSVVWLIISLKGAKTLADKLQMPETEEGDWDWNDVRVQGHAGQASDAGDWDLNDVHVL</sequence>
<keyword evidence="4" id="KW-1185">Reference proteome</keyword>